<name>A0A2S0RFA3_9FLAO</name>
<dbReference type="EMBL" id="CP028811">
    <property type="protein sequence ID" value="AWA30334.1"/>
    <property type="molecule type" value="Genomic_DNA"/>
</dbReference>
<evidence type="ECO:0000256" key="1">
    <source>
        <dbReference type="SAM" id="Phobius"/>
    </source>
</evidence>
<protein>
    <submittedName>
        <fullName evidence="3">PASTA domain-containing protein</fullName>
    </submittedName>
</protein>
<dbReference type="RefSeq" id="WP_108371113.1">
    <property type="nucleotide sequence ID" value="NZ_CP028811.1"/>
</dbReference>
<dbReference type="Gene3D" id="3.30.10.20">
    <property type="match status" value="2"/>
</dbReference>
<feature type="domain" description="PASTA" evidence="2">
    <location>
        <begin position="41"/>
        <end position="108"/>
    </location>
</feature>
<keyword evidence="1" id="KW-0472">Membrane</keyword>
<keyword evidence="4" id="KW-1185">Reference proteome</keyword>
<dbReference type="OrthoDB" id="9803895at2"/>
<dbReference type="SUPFAM" id="SSF54184">
    <property type="entry name" value="Penicillin-binding protein 2x (pbp-2x), c-terminal domain"/>
    <property type="match status" value="1"/>
</dbReference>
<feature type="transmembrane region" description="Helical" evidence="1">
    <location>
        <begin position="12"/>
        <end position="34"/>
    </location>
</feature>
<reference evidence="3 4" key="1">
    <citation type="submission" date="2018-04" db="EMBL/GenBank/DDBJ databases">
        <title>Genome sequencing of Flavobacterium sp. HYN0048.</title>
        <authorList>
            <person name="Yi H."/>
            <person name="Baek C."/>
        </authorList>
    </citation>
    <scope>NUCLEOTIDE SEQUENCE [LARGE SCALE GENOMIC DNA]</scope>
    <source>
        <strain evidence="3 4">HYN0048</strain>
    </source>
</reference>
<dbReference type="Pfam" id="PF03793">
    <property type="entry name" value="PASTA"/>
    <property type="match status" value="1"/>
</dbReference>
<keyword evidence="1" id="KW-0812">Transmembrane</keyword>
<dbReference type="AlphaFoldDB" id="A0A2S0RFA3"/>
<evidence type="ECO:0000313" key="3">
    <source>
        <dbReference type="EMBL" id="AWA30334.1"/>
    </source>
</evidence>
<sequence length="201" mass="22503">MSLRNYLTSKVFFRQLALAFLILLVIGFLLLQWISFSTKHGEEITVPNLAKMSIEQAEEVLDNADLDYEVLDTVDFNPDYPKFTIVKQDPLAGAKVKEDRKIYIKINSGGFNSVRVPNLIEQTLRQAVPTLQSIGLQQGKITYKPYLGKDMVLEMMQNGKVLKPGDKVLKSSKIDLVVGDGKVGFEEENDTQTDTTDTGAE</sequence>
<organism evidence="3 4">
    <name type="scientific">Flavobacterium magnum</name>
    <dbReference type="NCBI Taxonomy" id="2162713"/>
    <lineage>
        <taxon>Bacteria</taxon>
        <taxon>Pseudomonadati</taxon>
        <taxon>Bacteroidota</taxon>
        <taxon>Flavobacteriia</taxon>
        <taxon>Flavobacteriales</taxon>
        <taxon>Flavobacteriaceae</taxon>
        <taxon>Flavobacterium</taxon>
    </lineage>
</organism>
<evidence type="ECO:0000313" key="4">
    <source>
        <dbReference type="Proteomes" id="UP000244193"/>
    </source>
</evidence>
<dbReference type="InterPro" id="IPR005543">
    <property type="entry name" value="PASTA_dom"/>
</dbReference>
<keyword evidence="1" id="KW-1133">Transmembrane helix</keyword>
<accession>A0A2S0RFA3</accession>
<dbReference type="PROSITE" id="PS51178">
    <property type="entry name" value="PASTA"/>
    <property type="match status" value="1"/>
</dbReference>
<evidence type="ECO:0000259" key="2">
    <source>
        <dbReference type="PROSITE" id="PS51178"/>
    </source>
</evidence>
<dbReference type="KEGG" id="fmg:HYN48_09680"/>
<gene>
    <name evidence="3" type="ORF">HYN48_09680</name>
</gene>
<proteinExistence type="predicted"/>
<dbReference type="SMART" id="SM00740">
    <property type="entry name" value="PASTA"/>
    <property type="match status" value="2"/>
</dbReference>
<dbReference type="CDD" id="cd06577">
    <property type="entry name" value="PASTA_pknB"/>
    <property type="match status" value="2"/>
</dbReference>
<dbReference type="Proteomes" id="UP000244193">
    <property type="component" value="Chromosome"/>
</dbReference>